<dbReference type="Pfam" id="PF07928">
    <property type="entry name" value="Vps54"/>
    <property type="match status" value="1"/>
</dbReference>
<dbReference type="AlphaFoldDB" id="A0AAV2I4P3"/>
<dbReference type="PANTHER" id="PTHR12965:SF0">
    <property type="entry name" value="VACUOLAR PROTEIN SORTING-ASSOCIATED PROTEIN 54"/>
    <property type="match status" value="1"/>
</dbReference>
<dbReference type="GO" id="GO:0042147">
    <property type="term" value="P:retrograde transport, endosome to Golgi"/>
    <property type="evidence" value="ECO:0007669"/>
    <property type="project" value="InterPro"/>
</dbReference>
<evidence type="ECO:0000259" key="8">
    <source>
        <dbReference type="Pfam" id="PF07928"/>
    </source>
</evidence>
<comment type="similarity">
    <text evidence="2">Belongs to the VPS54 family.</text>
</comment>
<keyword evidence="6" id="KW-0333">Golgi apparatus</keyword>
<dbReference type="GO" id="GO:0005829">
    <property type="term" value="C:cytosol"/>
    <property type="evidence" value="ECO:0007669"/>
    <property type="project" value="GOC"/>
</dbReference>
<dbReference type="EMBL" id="CAXITT010000444">
    <property type="protein sequence ID" value="CAL1541636.1"/>
    <property type="molecule type" value="Genomic_DNA"/>
</dbReference>
<evidence type="ECO:0000256" key="4">
    <source>
        <dbReference type="ARBA" id="ARBA00022448"/>
    </source>
</evidence>
<name>A0AAV2I4P3_LYMST</name>
<feature type="domain" description="Vacuolar protein sorting-associated protein 54 C-terminal" evidence="8">
    <location>
        <begin position="758"/>
        <end position="886"/>
    </location>
</feature>
<dbReference type="InterPro" id="IPR019515">
    <property type="entry name" value="VPS54_N"/>
</dbReference>
<evidence type="ECO:0000256" key="1">
    <source>
        <dbReference type="ARBA" id="ARBA00004601"/>
    </source>
</evidence>
<reference evidence="10 11" key="1">
    <citation type="submission" date="2024-04" db="EMBL/GenBank/DDBJ databases">
        <authorList>
            <consortium name="Genoscope - CEA"/>
            <person name="William W."/>
        </authorList>
    </citation>
    <scope>NUCLEOTIDE SEQUENCE [LARGE SCALE GENOMIC DNA]</scope>
</reference>
<evidence type="ECO:0000313" key="11">
    <source>
        <dbReference type="Proteomes" id="UP001497497"/>
    </source>
</evidence>
<dbReference type="Pfam" id="PF10475">
    <property type="entry name" value="Vps54_N"/>
    <property type="match status" value="1"/>
</dbReference>
<dbReference type="InterPro" id="IPR012501">
    <property type="entry name" value="Vps54_C"/>
</dbReference>
<keyword evidence="7" id="KW-0175">Coiled coil</keyword>
<proteinExistence type="inferred from homology"/>
<evidence type="ECO:0000256" key="5">
    <source>
        <dbReference type="ARBA" id="ARBA00022927"/>
    </source>
</evidence>
<dbReference type="Proteomes" id="UP001497497">
    <property type="component" value="Unassembled WGS sequence"/>
</dbReference>
<comment type="subcellular location">
    <subcellularLocation>
        <location evidence="1">Golgi apparatus</location>
        <location evidence="1">trans-Golgi network</location>
    </subcellularLocation>
</comment>
<keyword evidence="5" id="KW-0653">Protein transport</keyword>
<evidence type="ECO:0000256" key="7">
    <source>
        <dbReference type="ARBA" id="ARBA00023054"/>
    </source>
</evidence>
<dbReference type="GO" id="GO:0006896">
    <property type="term" value="P:Golgi to vacuole transport"/>
    <property type="evidence" value="ECO:0007669"/>
    <property type="project" value="TreeGrafter"/>
</dbReference>
<accession>A0AAV2I4P3</accession>
<evidence type="ECO:0000256" key="2">
    <source>
        <dbReference type="ARBA" id="ARBA00009150"/>
    </source>
</evidence>
<dbReference type="Gene3D" id="1.20.1280.130">
    <property type="match status" value="1"/>
</dbReference>
<gene>
    <name evidence="10" type="ORF">GSLYS_00015242001</name>
</gene>
<dbReference type="Gene3D" id="6.10.250.860">
    <property type="match status" value="1"/>
</dbReference>
<evidence type="ECO:0000259" key="9">
    <source>
        <dbReference type="Pfam" id="PF10475"/>
    </source>
</evidence>
<dbReference type="PANTHER" id="PTHR12965">
    <property type="entry name" value="VACUOLAR PROTEIN SORTING 54"/>
    <property type="match status" value="1"/>
</dbReference>
<comment type="caution">
    <text evidence="10">The sequence shown here is derived from an EMBL/GenBank/DDBJ whole genome shotgun (WGS) entry which is preliminary data.</text>
</comment>
<protein>
    <recommendedName>
        <fullName evidence="3">Vacuolar protein sorting-associated protein 54</fullName>
    </recommendedName>
</protein>
<evidence type="ECO:0000313" key="10">
    <source>
        <dbReference type="EMBL" id="CAL1541636.1"/>
    </source>
</evidence>
<keyword evidence="4" id="KW-0813">Transport</keyword>
<dbReference type="GO" id="GO:0000938">
    <property type="term" value="C:GARP complex"/>
    <property type="evidence" value="ECO:0007669"/>
    <property type="project" value="InterPro"/>
</dbReference>
<evidence type="ECO:0000256" key="6">
    <source>
        <dbReference type="ARBA" id="ARBA00023034"/>
    </source>
</evidence>
<dbReference type="InterPro" id="IPR039745">
    <property type="entry name" value="Vps54"/>
</dbReference>
<keyword evidence="11" id="KW-1185">Reference proteome</keyword>
<organism evidence="10 11">
    <name type="scientific">Lymnaea stagnalis</name>
    <name type="common">Great pond snail</name>
    <name type="synonym">Helix stagnalis</name>
    <dbReference type="NCBI Taxonomy" id="6523"/>
    <lineage>
        <taxon>Eukaryota</taxon>
        <taxon>Metazoa</taxon>
        <taxon>Spiralia</taxon>
        <taxon>Lophotrochozoa</taxon>
        <taxon>Mollusca</taxon>
        <taxon>Gastropoda</taxon>
        <taxon>Heterobranchia</taxon>
        <taxon>Euthyneura</taxon>
        <taxon>Panpulmonata</taxon>
        <taxon>Hygrophila</taxon>
        <taxon>Lymnaeoidea</taxon>
        <taxon>Lymnaeidae</taxon>
        <taxon>Lymnaea</taxon>
    </lineage>
</organism>
<sequence length="998" mass="113082">MSVIQSQLSSQNPPWKKCSLCRDPNAFKSPRDFSQHLRDFHCSKEGGSYVCRYGMNGVCPSLPLEGVSDRDYDDHVIKDHIHSDYGGARSKVPTGRSHERLPSESHIAANSDPNIVQDQYKWTIHNATVNMPALLNDPRLVKRETDFFTKTWGQSFDKVEILPSPYVPDIGPEHFEKYLRKTSVRLKKHSRSKDKLPEGAACGKEVFPSHHFKQLEQSRAEFDQIKLFMSTHFNLENPDIFNTVFPWSQIEESRVSHQTDKRQSSKLLQEKLSHYLDIVEVRIARQISQKSEAFFHAMTSHDELQEKLTHTVQCIKHLRECMNVINEKIAKESLKVIKLSRTRANYMALFNKLKIMSSIHETQPTIQRLLSNNEFIGSLDLISTSQDVLNKDLAGIHSFRHLGSQLAEMEKLIDKMLQADFSRCVTMELNRPVSDGVLLADEERLVSVLFGMLRQHKFNFIDVYREEAFTALKATVKQTVVEAVAVADDIDTENNACSLADQMRLLNYPQWMALLHDVFVSIMVLLNRTKAFHGLVSDIMGIAAGKAKGQSNRPTADASLEISETGYRHVPVGSTSHLLKLIEKTCIQVMHFIRFPMSSVFVNEDVDVMITMGEFDKAQAGLKEMLNAVCDYAHDRCVKVMTARAKDGFLDRLSSAEFVNLSRCIETFVSETEKVCGRKSMSLRGVLQTQANKFVARFHEERKNKLSLILDNERWKQADVPAEFQDLVSHVVKTGTLTLPEKKSGSGSKTTECLYVGEEQFAVVGTVLMLVKMMVEYCQCVVDIPTATPDLLTRLIDLLKMFNSRTCQLLIGAGARQLVGLKTISTRNLALASRCLQLVVYFIPQVKDHFQQTLPDKNSSMLKNFKKITKDYDDHIEEINVKLVTISENMAEVQLSKYEVKAPMPSQCFRIICKQLAKLHEALLGVLPLPQIRNLFERMNKAFMSLLGRRLAMLKVTNDGGPQCGLVISDLVFYSGSFNTLKGLENLVSSTSAVWDIR</sequence>
<dbReference type="GO" id="GO:0015031">
    <property type="term" value="P:protein transport"/>
    <property type="evidence" value="ECO:0007669"/>
    <property type="project" value="UniProtKB-KW"/>
</dbReference>
<feature type="domain" description="Vacuolar protein sorting-associated protein 54 N-terminal" evidence="9">
    <location>
        <begin position="269"/>
        <end position="424"/>
    </location>
</feature>
<evidence type="ECO:0000256" key="3">
    <source>
        <dbReference type="ARBA" id="ARBA00017665"/>
    </source>
</evidence>
<dbReference type="GO" id="GO:0019905">
    <property type="term" value="F:syntaxin binding"/>
    <property type="evidence" value="ECO:0007669"/>
    <property type="project" value="TreeGrafter"/>
</dbReference>